<proteinExistence type="inferred from homology"/>
<dbReference type="InterPro" id="IPR050738">
    <property type="entry name" value="Sulfatase"/>
</dbReference>
<name>A0AAI9G786_9VIBR</name>
<protein>
    <submittedName>
        <fullName evidence="3">Sulfatase</fullName>
    </submittedName>
</protein>
<gene>
    <name evidence="3" type="ORF">RZY48_000473</name>
</gene>
<comment type="similarity">
    <text evidence="1">Belongs to the sulfatase family.</text>
</comment>
<dbReference type="InterPro" id="IPR017850">
    <property type="entry name" value="Alkaline_phosphatase_core_sf"/>
</dbReference>
<dbReference type="AlphaFoldDB" id="A0AAI9G786"/>
<reference evidence="3" key="1">
    <citation type="submission" date="2023-10" db="EMBL/GenBank/DDBJ databases">
        <authorList>
            <consortium name="PulseNet: The National Subtyping Network for Foodborne Disease Surveillance"/>
        </authorList>
    </citation>
    <scope>NUCLEOTIDE SEQUENCE</scope>
    <source>
        <strain evidence="3">PNUSAV004886</strain>
    </source>
</reference>
<dbReference type="GO" id="GO:0004065">
    <property type="term" value="F:arylsulfatase activity"/>
    <property type="evidence" value="ECO:0007669"/>
    <property type="project" value="TreeGrafter"/>
</dbReference>
<accession>A0AAI9G786</accession>
<dbReference type="PANTHER" id="PTHR42693">
    <property type="entry name" value="ARYLSULFATASE FAMILY MEMBER"/>
    <property type="match status" value="1"/>
</dbReference>
<evidence type="ECO:0000313" key="4">
    <source>
        <dbReference type="Proteomes" id="UP001253463"/>
    </source>
</evidence>
<dbReference type="EMBL" id="ABNSCA010000001">
    <property type="protein sequence ID" value="ELN6931102.1"/>
    <property type="molecule type" value="Genomic_DNA"/>
</dbReference>
<dbReference type="Proteomes" id="UP001253463">
    <property type="component" value="Unassembled WGS sequence"/>
</dbReference>
<evidence type="ECO:0000313" key="3">
    <source>
        <dbReference type="EMBL" id="ELN6931102.1"/>
    </source>
</evidence>
<dbReference type="SUPFAM" id="SSF53649">
    <property type="entry name" value="Alkaline phosphatase-like"/>
    <property type="match status" value="1"/>
</dbReference>
<dbReference type="CDD" id="cd16148">
    <property type="entry name" value="sulfatase_like"/>
    <property type="match status" value="1"/>
</dbReference>
<dbReference type="InterPro" id="IPR000917">
    <property type="entry name" value="Sulfatase_N"/>
</dbReference>
<organism evidence="3 4">
    <name type="scientific">Vibrio navarrensis</name>
    <dbReference type="NCBI Taxonomy" id="29495"/>
    <lineage>
        <taxon>Bacteria</taxon>
        <taxon>Pseudomonadati</taxon>
        <taxon>Pseudomonadota</taxon>
        <taxon>Gammaproteobacteria</taxon>
        <taxon>Vibrionales</taxon>
        <taxon>Vibrionaceae</taxon>
        <taxon>Vibrio</taxon>
    </lineage>
</organism>
<dbReference type="PANTHER" id="PTHR42693:SF33">
    <property type="entry name" value="ARYLSULFATASE"/>
    <property type="match status" value="1"/>
</dbReference>
<dbReference type="Pfam" id="PF00884">
    <property type="entry name" value="Sulfatase"/>
    <property type="match status" value="1"/>
</dbReference>
<sequence length="586" mass="68665">MKAVILMFDTLRRDKLPNYNPSIKNMPNFQRLGERTVKFDNFYVGSLPCMPARRDLHTGRLNFLHRSWGPLEPFDDSIFEMLKKEGVYTHLITDHQHYWEDGGATYHNRYNSYEFVRGQEGDLWKAKIGHKGAEKLESYQIAEPLRQNMIHHDQVNRSYIAEEKDYPQAQCYQLGLEFLEQNHNEDNWLLQIESFDPHEPFFVPDRFKKMVDPDLVHSEYDWPEYSATEKINNPKKVADGEKNYQALMLMCDEYLGKILDYFDEKNLWEDTMLVINTDHGFLFGEKEWSGKSVMPVYNELANVPFFMWNPKLNIANETRYDLAQMHDLSVSLLDYFEIEKTKHMTGQSLQTVIADSKPINDEIIFGYFGAHVSVTDGRYVYMRASAKLANQPLYEYTLMPMRMRRMFNKDELQKIELDSSFSFTDHIQVMKIPGSAGFYSSYSHGNLLFDLKNDPNQETPIIDSKIESKMMKLLSKCMFAAEAPVDEFRRLGLPLNSEEITEELVSYERGERERELKQILGRLYSLDMHVDTKTLLLEIAANGGEQMLKELETLHSKSSISREDIISHYNQYQYSIDLSPLFNKAY</sequence>
<feature type="domain" description="Sulfatase N-terminal" evidence="2">
    <location>
        <begin position="4"/>
        <end position="336"/>
    </location>
</feature>
<comment type="caution">
    <text evidence="3">The sequence shown here is derived from an EMBL/GenBank/DDBJ whole genome shotgun (WGS) entry which is preliminary data.</text>
</comment>
<dbReference type="RefSeq" id="WP_158135274.1">
    <property type="nucleotide sequence ID" value="NZ_CAWPVW010000065.1"/>
</dbReference>
<evidence type="ECO:0000259" key="2">
    <source>
        <dbReference type="Pfam" id="PF00884"/>
    </source>
</evidence>
<dbReference type="Gene3D" id="3.40.720.10">
    <property type="entry name" value="Alkaline Phosphatase, subunit A"/>
    <property type="match status" value="1"/>
</dbReference>
<evidence type="ECO:0000256" key="1">
    <source>
        <dbReference type="ARBA" id="ARBA00008779"/>
    </source>
</evidence>